<dbReference type="Pfam" id="PF00023">
    <property type="entry name" value="Ank"/>
    <property type="match status" value="1"/>
</dbReference>
<gene>
    <name evidence="6" type="ORF">FOL47_004503</name>
</gene>
<dbReference type="InterPro" id="IPR000595">
    <property type="entry name" value="cNMP-bd_dom"/>
</dbReference>
<reference evidence="6 7" key="1">
    <citation type="submission" date="2020-04" db="EMBL/GenBank/DDBJ databases">
        <title>Perkinsus chesapeaki whole genome sequence.</title>
        <authorList>
            <person name="Bogema D.R."/>
        </authorList>
    </citation>
    <scope>NUCLEOTIDE SEQUENCE [LARGE SCALE GENOMIC DNA]</scope>
    <source>
        <strain evidence="6">ATCC PRA-425</strain>
    </source>
</reference>
<dbReference type="AlphaFoldDB" id="A0A7J6M3C9"/>
<feature type="compositionally biased region" description="Basic residues" evidence="4">
    <location>
        <begin position="851"/>
        <end position="861"/>
    </location>
</feature>
<evidence type="ECO:0000313" key="7">
    <source>
        <dbReference type="Proteomes" id="UP000591131"/>
    </source>
</evidence>
<feature type="repeat" description="ANK" evidence="3">
    <location>
        <begin position="653"/>
        <end position="685"/>
    </location>
</feature>
<feature type="domain" description="Cyclic nucleotide-binding" evidence="5">
    <location>
        <begin position="332"/>
        <end position="364"/>
    </location>
</feature>
<dbReference type="SUPFAM" id="SSF51206">
    <property type="entry name" value="cAMP-binding domain-like"/>
    <property type="match status" value="1"/>
</dbReference>
<comment type="caution">
    <text evidence="6">The sequence shown here is derived from an EMBL/GenBank/DDBJ whole genome shotgun (WGS) entry which is preliminary data.</text>
</comment>
<feature type="repeat" description="ANK" evidence="3">
    <location>
        <begin position="686"/>
        <end position="714"/>
    </location>
</feature>
<feature type="region of interest" description="Disordered" evidence="4">
    <location>
        <begin position="202"/>
        <end position="222"/>
    </location>
</feature>
<feature type="region of interest" description="Disordered" evidence="4">
    <location>
        <begin position="936"/>
        <end position="1049"/>
    </location>
</feature>
<dbReference type="SMART" id="SM00248">
    <property type="entry name" value="ANK"/>
    <property type="match status" value="6"/>
</dbReference>
<feature type="compositionally biased region" description="Low complexity" evidence="4">
    <location>
        <begin position="1020"/>
        <end position="1033"/>
    </location>
</feature>
<feature type="compositionally biased region" description="Basic and acidic residues" evidence="4">
    <location>
        <begin position="990"/>
        <end position="1011"/>
    </location>
</feature>
<dbReference type="EMBL" id="JAAPAO010000256">
    <property type="protein sequence ID" value="KAF4665601.1"/>
    <property type="molecule type" value="Genomic_DNA"/>
</dbReference>
<dbReference type="PANTHER" id="PTHR24198:SF165">
    <property type="entry name" value="ANKYRIN REPEAT-CONTAINING PROTEIN-RELATED"/>
    <property type="match status" value="1"/>
</dbReference>
<dbReference type="PROSITE" id="PS50042">
    <property type="entry name" value="CNMP_BINDING_3"/>
    <property type="match status" value="1"/>
</dbReference>
<dbReference type="PROSITE" id="PS50088">
    <property type="entry name" value="ANK_REPEAT"/>
    <property type="match status" value="4"/>
</dbReference>
<name>A0A7J6M3C9_PERCH</name>
<dbReference type="OrthoDB" id="194358at2759"/>
<proteinExistence type="predicted"/>
<dbReference type="PANTHER" id="PTHR24198">
    <property type="entry name" value="ANKYRIN REPEAT AND PROTEIN KINASE DOMAIN-CONTAINING PROTEIN"/>
    <property type="match status" value="1"/>
</dbReference>
<evidence type="ECO:0000313" key="6">
    <source>
        <dbReference type="EMBL" id="KAF4665601.1"/>
    </source>
</evidence>
<dbReference type="PRINTS" id="PR01415">
    <property type="entry name" value="ANKYRIN"/>
</dbReference>
<dbReference type="PROSITE" id="PS50297">
    <property type="entry name" value="ANK_REP_REGION"/>
    <property type="match status" value="4"/>
</dbReference>
<evidence type="ECO:0000259" key="5">
    <source>
        <dbReference type="PROSITE" id="PS50042"/>
    </source>
</evidence>
<dbReference type="Proteomes" id="UP000591131">
    <property type="component" value="Unassembled WGS sequence"/>
</dbReference>
<feature type="region of interest" description="Disordered" evidence="4">
    <location>
        <begin position="237"/>
        <end position="257"/>
    </location>
</feature>
<evidence type="ECO:0000256" key="1">
    <source>
        <dbReference type="ARBA" id="ARBA00022737"/>
    </source>
</evidence>
<evidence type="ECO:0000256" key="2">
    <source>
        <dbReference type="ARBA" id="ARBA00023043"/>
    </source>
</evidence>
<organism evidence="6 7">
    <name type="scientific">Perkinsus chesapeaki</name>
    <name type="common">Clam parasite</name>
    <name type="synonym">Perkinsus andrewsi</name>
    <dbReference type="NCBI Taxonomy" id="330153"/>
    <lineage>
        <taxon>Eukaryota</taxon>
        <taxon>Sar</taxon>
        <taxon>Alveolata</taxon>
        <taxon>Perkinsozoa</taxon>
        <taxon>Perkinsea</taxon>
        <taxon>Perkinsida</taxon>
        <taxon>Perkinsidae</taxon>
        <taxon>Perkinsus</taxon>
    </lineage>
</organism>
<accession>A0A7J6M3C9</accession>
<feature type="compositionally biased region" description="Basic and acidic residues" evidence="4">
    <location>
        <begin position="881"/>
        <end position="902"/>
    </location>
</feature>
<dbReference type="Gene3D" id="1.25.40.20">
    <property type="entry name" value="Ankyrin repeat-containing domain"/>
    <property type="match status" value="2"/>
</dbReference>
<feature type="repeat" description="ANK" evidence="3">
    <location>
        <begin position="719"/>
        <end position="751"/>
    </location>
</feature>
<dbReference type="Pfam" id="PF12796">
    <property type="entry name" value="Ank_2"/>
    <property type="match status" value="1"/>
</dbReference>
<keyword evidence="7" id="KW-1185">Reference proteome</keyword>
<keyword evidence="2 3" id="KW-0040">ANK repeat</keyword>
<dbReference type="InterPro" id="IPR018490">
    <property type="entry name" value="cNMP-bd_dom_sf"/>
</dbReference>
<dbReference type="Pfam" id="PF13637">
    <property type="entry name" value="Ank_4"/>
    <property type="match status" value="1"/>
</dbReference>
<feature type="compositionally biased region" description="Basic and acidic residues" evidence="4">
    <location>
        <begin position="957"/>
        <end position="983"/>
    </location>
</feature>
<dbReference type="SUPFAM" id="SSF48403">
    <property type="entry name" value="Ankyrin repeat"/>
    <property type="match status" value="1"/>
</dbReference>
<feature type="repeat" description="ANK" evidence="3">
    <location>
        <begin position="566"/>
        <end position="598"/>
    </location>
</feature>
<dbReference type="InterPro" id="IPR036770">
    <property type="entry name" value="Ankyrin_rpt-contain_sf"/>
</dbReference>
<dbReference type="InterPro" id="IPR002110">
    <property type="entry name" value="Ankyrin_rpt"/>
</dbReference>
<sequence length="1049" mass="115259">MNPTTGFEEEQSANEECKKLNTKLDGIVEQLMTFNIGMAQAMNNEINALKSCMHDELILLREGLRKDIRIIIGEELGKDDKTSNDNKISNVLETLPTIIDNVNNNIKDKKSIISRKSGINNSTSQITIKKEGLALLLDTLGVSATIIPSHDGIDDNRNNNRRGKFGRSATRTFTSNGMTALNSNHNNGNISNKWRQVLNKIDNDKNNNKRAAKSGSDVVGGGGIKKSDSKTLLKTALSSNELNDGGPSNIDDITNNDNNDTHSVLETLLFLPDKGYAFVVGAISRVMASYDEHESYHRTKMKQYTQFMMSHSIKDELQMKVRRYVDHKFDKDLTKSVHYAPMDIVYYKGDAGDSTYWISSGKIREVGRDDLTKIDIKFRSRTSRTSITGIPTLATPTASEHTINSNQDGLGSNDHPTIEVAAAASSNNRTATSRINEARSTIVNLINIPVVRGGNRKGDIMALASSDYNTNNDNNNNAGGVNNNSSILRSLTGDDAAKPLAGSMIGIPGVTLLYGMPHYPSDIVYSDRDVRSTKEYLIHVASYHKANSAVKVLLEREADVNAELQDGKTALHIAVYNEDKELVALLAKQGANVQCADKKGITPRDVARLRQFKKVELLLDAMDIHTKARDGDLEGVRDALAEGCDASWIHPKTGTTPLYNAVDKGHYDVAELLLSTNADPDLAPDDGFPPLYSAANRGAADITELLLSHNADPNRCLSTGMSPLMVAIRKKHWKVAVMLLEEGADVNQADGKGITPLMMALSSLTSTLLEAKANPLVKTSSDASQYALAYAHERGGANKEAIIKAVKEYLPKDILIQLFGEQIELEEVRKVEKGSEGEGDPSTTVTDNKGKKGPRKERKRASIMVKATDVDKINKEEVNTIAEKVKKSSPKDSPKNSDGEKALRKHGKSLTGTLKRGTSLIGALLSPRIIKSETIPEDHQQQQQQQQGANVTTFTFGKEDIKEDKIKGNDLNGIKDNKEEQKKERRKKKDLNEKVKNNKEKNEDKMERIEVKITPPNMINDNESSSESHTNNNLGIPRFGGVKFGKRVG</sequence>
<evidence type="ECO:0000256" key="3">
    <source>
        <dbReference type="PROSITE-ProRule" id="PRU00023"/>
    </source>
</evidence>
<feature type="region of interest" description="Disordered" evidence="4">
    <location>
        <begin position="830"/>
        <end position="862"/>
    </location>
</feature>
<evidence type="ECO:0000256" key="4">
    <source>
        <dbReference type="SAM" id="MobiDB-lite"/>
    </source>
</evidence>
<feature type="region of interest" description="Disordered" evidence="4">
    <location>
        <begin position="881"/>
        <end position="914"/>
    </location>
</feature>
<keyword evidence="1" id="KW-0677">Repeat</keyword>
<protein>
    <recommendedName>
        <fullName evidence="5">Cyclic nucleotide-binding domain-containing protein</fullName>
    </recommendedName>
</protein>